<evidence type="ECO:0000313" key="2">
    <source>
        <dbReference type="Proteomes" id="UP001396334"/>
    </source>
</evidence>
<comment type="caution">
    <text evidence="1">The sequence shown here is derived from an EMBL/GenBank/DDBJ whole genome shotgun (WGS) entry which is preliminary data.</text>
</comment>
<keyword evidence="2" id="KW-1185">Reference proteome</keyword>
<accession>A0ABR2PYH5</accession>
<organism evidence="1 2">
    <name type="scientific">Hibiscus sabdariffa</name>
    <name type="common">roselle</name>
    <dbReference type="NCBI Taxonomy" id="183260"/>
    <lineage>
        <taxon>Eukaryota</taxon>
        <taxon>Viridiplantae</taxon>
        <taxon>Streptophyta</taxon>
        <taxon>Embryophyta</taxon>
        <taxon>Tracheophyta</taxon>
        <taxon>Spermatophyta</taxon>
        <taxon>Magnoliopsida</taxon>
        <taxon>eudicotyledons</taxon>
        <taxon>Gunneridae</taxon>
        <taxon>Pentapetalae</taxon>
        <taxon>rosids</taxon>
        <taxon>malvids</taxon>
        <taxon>Malvales</taxon>
        <taxon>Malvaceae</taxon>
        <taxon>Malvoideae</taxon>
        <taxon>Hibiscus</taxon>
    </lineage>
</organism>
<name>A0ABR2PYH5_9ROSI</name>
<dbReference type="EMBL" id="JBBPBN010000049">
    <property type="protein sequence ID" value="KAK8993319.1"/>
    <property type="molecule type" value="Genomic_DNA"/>
</dbReference>
<sequence length="134" mass="15251">MLLTESSIDDIIRKKRHQNEKGKLVCFDDGEIKLPLMSPQEFRTNPSLVRGFNFGTDHMNIDGNLDSGFNGIQAMEHVGFSMDLSAKENLHQNPNKDFHITCGSFQALLRLQRQDFLNLVPPENVVSELRPEPE</sequence>
<protein>
    <submittedName>
        <fullName evidence="1">Uncharacterized protein</fullName>
    </submittedName>
</protein>
<gene>
    <name evidence="1" type="ORF">V6N11_033420</name>
</gene>
<evidence type="ECO:0000313" key="1">
    <source>
        <dbReference type="EMBL" id="KAK8993319.1"/>
    </source>
</evidence>
<reference evidence="1 2" key="1">
    <citation type="journal article" date="2024" name="G3 (Bethesda)">
        <title>Genome assembly of Hibiscus sabdariffa L. provides insights into metabolisms of medicinal natural products.</title>
        <authorList>
            <person name="Kim T."/>
        </authorList>
    </citation>
    <scope>NUCLEOTIDE SEQUENCE [LARGE SCALE GENOMIC DNA]</scope>
    <source>
        <strain evidence="1">TK-2024</strain>
        <tissue evidence="1">Old leaves</tissue>
    </source>
</reference>
<dbReference type="Proteomes" id="UP001396334">
    <property type="component" value="Unassembled WGS sequence"/>
</dbReference>
<proteinExistence type="predicted"/>